<feature type="region of interest" description="Disordered" evidence="4">
    <location>
        <begin position="982"/>
        <end position="1001"/>
    </location>
</feature>
<evidence type="ECO:0000313" key="7">
    <source>
        <dbReference type="Proteomes" id="UP001217089"/>
    </source>
</evidence>
<gene>
    <name evidence="6" type="ORF">KUTeg_016153</name>
</gene>
<feature type="compositionally biased region" description="Low complexity" evidence="4">
    <location>
        <begin position="806"/>
        <end position="820"/>
    </location>
</feature>
<evidence type="ECO:0000259" key="5">
    <source>
        <dbReference type="PROSITE" id="PS52035"/>
    </source>
</evidence>
<evidence type="ECO:0000256" key="3">
    <source>
        <dbReference type="PROSITE-ProRule" id="PRU01379"/>
    </source>
</evidence>
<dbReference type="EMBL" id="JARBDR010000813">
    <property type="protein sequence ID" value="KAJ8305608.1"/>
    <property type="molecule type" value="Genomic_DNA"/>
</dbReference>
<evidence type="ECO:0000256" key="2">
    <source>
        <dbReference type="ARBA" id="ARBA00005988"/>
    </source>
</evidence>
<dbReference type="InterPro" id="IPR040626">
    <property type="entry name" value="Pepdidase_M14_N"/>
</dbReference>
<feature type="region of interest" description="Disordered" evidence="4">
    <location>
        <begin position="1012"/>
        <end position="1134"/>
    </location>
</feature>
<dbReference type="Gene3D" id="3.40.630.10">
    <property type="entry name" value="Zn peptidases"/>
    <property type="match status" value="2"/>
</dbReference>
<keyword evidence="7" id="KW-1185">Reference proteome</keyword>
<feature type="region of interest" description="Disordered" evidence="4">
    <location>
        <begin position="362"/>
        <end position="388"/>
    </location>
</feature>
<dbReference type="Pfam" id="PF18027">
    <property type="entry name" value="Pepdidase_M14_N"/>
    <property type="match status" value="1"/>
</dbReference>
<accession>A0ABQ9EQQ0</accession>
<comment type="caution">
    <text evidence="6">The sequence shown here is derived from an EMBL/GenBank/DDBJ whole genome shotgun (WGS) entry which is preliminary data.</text>
</comment>
<feature type="compositionally biased region" description="Polar residues" evidence="4">
    <location>
        <begin position="859"/>
        <end position="879"/>
    </location>
</feature>
<comment type="cofactor">
    <cofactor evidence="1">
        <name>Zn(2+)</name>
        <dbReference type="ChEBI" id="CHEBI:29105"/>
    </cofactor>
</comment>
<sequence>MNEDMECRIGGLLFTSKFDSGNLAKVERVGRDDDEDQQQSGYYIEPRPDYEFNVWTKPDCAGTEYENGNRSWFYFGIRGWAPNRLIKINIMNMNRQGKLYSQGHAPFTRTIPGKPKWERIRDRPTYETVDGQFVLTFTYRFPDVKGAITYFAFCFPWSYTESIEKMNELDKKFAHCKDLSPNSPKDNIYYHRELLCESMDKLRIDLVTISSCHGIMEEREPRFDYNLFPDKDTPRCRKFYGKRVFMLTSRVHPGETPASYVYNGFLEFILRENDPRAKQLRKNYVFKLIPMLNPDGVQRGHYRTDQRGVNLNRLYLDPSIELHPGIYASKSVLVYHHLKNRVLRDNDNINFQIPFPGHIVSSSPEKAPKVDNKAPVKNSATDDTTTSASNVNGAKDVIINDKMNGVSRTEIFTLKSKDNSWINESSDHDAGLIPPAKMKIEPLNLSELDGNEKLPGENSLQVDNTGNDSIHLSVSSSCSSVLSNVTMTNFNRRTVDSELRLRLSELNMSDDCHGKMTGLSMNMSMSVGLDSDTEDPNTEHLGNEGSEDENDFTPSEVTNNNAPHLCDKRLLEILPHESGIAFYVDLHGHASKRGCFIYGNYFESEDTQVENMLFPKLISINTAHFDFTGCNFTERNMYTKDKRDGMSKEGSGRVAIYKAIGIIHSYTLECNYNTGRMVNSVPPAFNDDGRATPPPMAGFPPKYTQAHYEDVGHALAVAALDYLDTNPWSRITMSEHNSLQGVKDSVRRYLRSLRGGPRIPRNPSKIFQRNNSNPGLNNQNNNRMGKLNNSNSDNNQNVRPPLSRLNSTSNDSIASSSASRMTRRDSNSNINQKQRELAPVREATSRNNFVQQRRRQGPGNYNTNTGSKPQQNQQAVSSAPVTLTMTTAITDSRINRQLSADQLTRNAEEEKLQQLKNVNLLAISRKGGPPSRIPLPTGRQFMQLESPQPHDMQSSRMPVRSGRYNQRNTPGYPIRKASAEQLPVAPEPPPYPSNHIPHTPQASTHVTTNIVHGDMSVSTPPTNLPNPPPIPPPPMSAEQNGIDQTSESPKRRKRYMYMKRRGTVPSPKLGSGKGQHKQSSATDTGSEIERTKPRRKRRKSVRKANNQSPSSDETGQVEYGVSSHGGGGSGAVLEGNAMKLSPRLGNSIYDHPDNHLSLRQFSAENRRPLHSASDASSLMNFDVRSALSSSKSRRQRTTPSRLTVFWVD</sequence>
<feature type="compositionally biased region" description="Pro residues" evidence="4">
    <location>
        <begin position="1022"/>
        <end position="1035"/>
    </location>
</feature>
<feature type="compositionally biased region" description="Basic residues" evidence="4">
    <location>
        <begin position="1050"/>
        <end position="1062"/>
    </location>
</feature>
<evidence type="ECO:0000256" key="4">
    <source>
        <dbReference type="SAM" id="MobiDB-lite"/>
    </source>
</evidence>
<feature type="compositionally biased region" description="Polar residues" evidence="4">
    <location>
        <begin position="1037"/>
        <end position="1047"/>
    </location>
</feature>
<dbReference type="PANTHER" id="PTHR12756">
    <property type="entry name" value="CYTOSOLIC CARBOXYPEPTIDASE"/>
    <property type="match status" value="1"/>
</dbReference>
<feature type="active site" description="Proton donor/acceptor" evidence="3">
    <location>
        <position position="669"/>
    </location>
</feature>
<dbReference type="Pfam" id="PF00246">
    <property type="entry name" value="Peptidase_M14"/>
    <property type="match status" value="1"/>
</dbReference>
<dbReference type="Gene3D" id="2.60.40.3120">
    <property type="match status" value="1"/>
</dbReference>
<dbReference type="PANTHER" id="PTHR12756:SF12">
    <property type="entry name" value="CYTOSOLIC CARBOXYPEPTIDASE-LIKE PROTEIN 5"/>
    <property type="match status" value="1"/>
</dbReference>
<feature type="compositionally biased region" description="Low complexity" evidence="4">
    <location>
        <begin position="379"/>
        <end position="388"/>
    </location>
</feature>
<feature type="compositionally biased region" description="Low complexity" evidence="4">
    <location>
        <begin position="768"/>
        <end position="797"/>
    </location>
</feature>
<evidence type="ECO:0000313" key="6">
    <source>
        <dbReference type="EMBL" id="KAJ8305608.1"/>
    </source>
</evidence>
<dbReference type="PROSITE" id="PS52035">
    <property type="entry name" value="PEPTIDASE_M14"/>
    <property type="match status" value="1"/>
</dbReference>
<feature type="domain" description="Peptidase M14" evidence="5">
    <location>
        <begin position="155"/>
        <end position="723"/>
    </location>
</feature>
<proteinExistence type="inferred from homology"/>
<evidence type="ECO:0000256" key="1">
    <source>
        <dbReference type="ARBA" id="ARBA00001947"/>
    </source>
</evidence>
<dbReference type="InterPro" id="IPR050821">
    <property type="entry name" value="Cytosolic_carboxypeptidase"/>
</dbReference>
<dbReference type="InterPro" id="IPR000834">
    <property type="entry name" value="Peptidase_M14"/>
</dbReference>
<feature type="compositionally biased region" description="Basic residues" evidence="4">
    <location>
        <begin position="1092"/>
        <end position="1102"/>
    </location>
</feature>
<feature type="region of interest" description="Disordered" evidence="4">
    <location>
        <begin position="753"/>
        <end position="879"/>
    </location>
</feature>
<reference evidence="6 7" key="1">
    <citation type="submission" date="2022-12" db="EMBL/GenBank/DDBJ databases">
        <title>Chromosome-level genome of Tegillarca granosa.</title>
        <authorList>
            <person name="Kim J."/>
        </authorList>
    </citation>
    <scope>NUCLEOTIDE SEQUENCE [LARGE SCALE GENOMIC DNA]</scope>
    <source>
        <strain evidence="6">Teg-2019</strain>
        <tissue evidence="6">Adductor muscle</tissue>
    </source>
</reference>
<feature type="region of interest" description="Disordered" evidence="4">
    <location>
        <begin position="528"/>
        <end position="559"/>
    </location>
</feature>
<feature type="compositionally biased region" description="Polar residues" evidence="4">
    <location>
        <begin position="1104"/>
        <end position="1114"/>
    </location>
</feature>
<dbReference type="Proteomes" id="UP001217089">
    <property type="component" value="Unassembled WGS sequence"/>
</dbReference>
<name>A0ABQ9EQQ0_TEGGR</name>
<protein>
    <recommendedName>
        <fullName evidence="5">Peptidase M14 domain-containing protein</fullName>
    </recommendedName>
</protein>
<organism evidence="6 7">
    <name type="scientific">Tegillarca granosa</name>
    <name type="common">Malaysian cockle</name>
    <name type="synonym">Anadara granosa</name>
    <dbReference type="NCBI Taxonomy" id="220873"/>
    <lineage>
        <taxon>Eukaryota</taxon>
        <taxon>Metazoa</taxon>
        <taxon>Spiralia</taxon>
        <taxon>Lophotrochozoa</taxon>
        <taxon>Mollusca</taxon>
        <taxon>Bivalvia</taxon>
        <taxon>Autobranchia</taxon>
        <taxon>Pteriomorphia</taxon>
        <taxon>Arcoida</taxon>
        <taxon>Arcoidea</taxon>
        <taxon>Arcidae</taxon>
        <taxon>Tegillarca</taxon>
    </lineage>
</organism>
<dbReference type="SUPFAM" id="SSF53187">
    <property type="entry name" value="Zn-dependent exopeptidases"/>
    <property type="match status" value="2"/>
</dbReference>
<comment type="similarity">
    <text evidence="2 3">Belongs to the peptidase M14 family.</text>
</comment>